<evidence type="ECO:0000313" key="1">
    <source>
        <dbReference type="EMBL" id="VEL37046.1"/>
    </source>
</evidence>
<proteinExistence type="predicted"/>
<dbReference type="AlphaFoldDB" id="A0A3S5B5G7"/>
<accession>A0A3S5B5G7</accession>
<organism evidence="1 2">
    <name type="scientific">Protopolystoma xenopodis</name>
    <dbReference type="NCBI Taxonomy" id="117903"/>
    <lineage>
        <taxon>Eukaryota</taxon>
        <taxon>Metazoa</taxon>
        <taxon>Spiralia</taxon>
        <taxon>Lophotrochozoa</taxon>
        <taxon>Platyhelminthes</taxon>
        <taxon>Monogenea</taxon>
        <taxon>Polyopisthocotylea</taxon>
        <taxon>Polystomatidea</taxon>
        <taxon>Polystomatidae</taxon>
        <taxon>Protopolystoma</taxon>
    </lineage>
</organism>
<name>A0A3S5B5G7_9PLAT</name>
<reference evidence="1" key="1">
    <citation type="submission" date="2018-11" db="EMBL/GenBank/DDBJ databases">
        <authorList>
            <consortium name="Pathogen Informatics"/>
        </authorList>
    </citation>
    <scope>NUCLEOTIDE SEQUENCE</scope>
</reference>
<comment type="caution">
    <text evidence="1">The sequence shown here is derived from an EMBL/GenBank/DDBJ whole genome shotgun (WGS) entry which is preliminary data.</text>
</comment>
<dbReference type="Proteomes" id="UP000784294">
    <property type="component" value="Unassembled WGS sequence"/>
</dbReference>
<dbReference type="EMBL" id="CAAALY010253855">
    <property type="protein sequence ID" value="VEL37046.1"/>
    <property type="molecule type" value="Genomic_DNA"/>
</dbReference>
<gene>
    <name evidence="1" type="ORF">PXEA_LOCUS30486</name>
</gene>
<keyword evidence="2" id="KW-1185">Reference proteome</keyword>
<protein>
    <submittedName>
        <fullName evidence="1">Uncharacterized protein</fullName>
    </submittedName>
</protein>
<sequence length="122" mass="13395">MPSKLRNIGSSLLKVVHLGTRNLSTKQSPHLNESTTTIQPGSPYAEAVLSIPSTQENDQRLASAVILPGHKKARAASKKHTLGLTPYFHMDTGPDDVLDARAVLSHWSMTQNLQPYLSIYIH</sequence>
<evidence type="ECO:0000313" key="2">
    <source>
        <dbReference type="Proteomes" id="UP000784294"/>
    </source>
</evidence>